<dbReference type="AlphaFoldDB" id="A0A2U8FMP9"/>
<evidence type="ECO:0000256" key="1">
    <source>
        <dbReference type="ARBA" id="ARBA00008460"/>
    </source>
</evidence>
<dbReference type="PANTHER" id="PTHR38036:SF1">
    <property type="entry name" value="UPF0250 PROTEIN YBED"/>
    <property type="match status" value="1"/>
</dbReference>
<dbReference type="HAMAP" id="MF_00659">
    <property type="entry name" value="UPF0250"/>
    <property type="match status" value="1"/>
</dbReference>
<evidence type="ECO:0000256" key="2">
    <source>
        <dbReference type="HAMAP-Rule" id="MF_00659"/>
    </source>
</evidence>
<comment type="similarity">
    <text evidence="1 2">Belongs to the UPF0250 family.</text>
</comment>
<organism evidence="3 4">
    <name type="scientific">Aquabacterium olei</name>
    <dbReference type="NCBI Taxonomy" id="1296669"/>
    <lineage>
        <taxon>Bacteria</taxon>
        <taxon>Pseudomonadati</taxon>
        <taxon>Pseudomonadota</taxon>
        <taxon>Betaproteobacteria</taxon>
        <taxon>Burkholderiales</taxon>
        <taxon>Aquabacterium</taxon>
    </lineage>
</organism>
<dbReference type="Pfam" id="PF04359">
    <property type="entry name" value="DUF493"/>
    <property type="match status" value="1"/>
</dbReference>
<evidence type="ECO:0000313" key="3">
    <source>
        <dbReference type="EMBL" id="AWI52269.1"/>
    </source>
</evidence>
<dbReference type="Proteomes" id="UP000244892">
    <property type="component" value="Chromosome"/>
</dbReference>
<dbReference type="SUPFAM" id="SSF117991">
    <property type="entry name" value="YbeD/HP0495-like"/>
    <property type="match status" value="1"/>
</dbReference>
<accession>A0A2U8FMP9</accession>
<dbReference type="InterPro" id="IPR027471">
    <property type="entry name" value="YbeD-like_sf"/>
</dbReference>
<evidence type="ECO:0000313" key="4">
    <source>
        <dbReference type="Proteomes" id="UP000244892"/>
    </source>
</evidence>
<reference evidence="3 4" key="1">
    <citation type="submission" date="2018-05" db="EMBL/GenBank/DDBJ databases">
        <title>complete genome sequence of Aquabacterium olei NBRC 110486.</title>
        <authorList>
            <person name="Tang B."/>
            <person name="Chang J."/>
            <person name="Zhang L."/>
            <person name="Yang H."/>
        </authorList>
    </citation>
    <scope>NUCLEOTIDE SEQUENCE [LARGE SCALE GENOMIC DNA]</scope>
    <source>
        <strain evidence="3 4">NBRC 110486</strain>
    </source>
</reference>
<proteinExistence type="inferred from homology"/>
<dbReference type="EMBL" id="CP029210">
    <property type="protein sequence ID" value="AWI52269.1"/>
    <property type="molecule type" value="Genomic_DNA"/>
</dbReference>
<dbReference type="Gene3D" id="3.30.70.260">
    <property type="match status" value="1"/>
</dbReference>
<dbReference type="KEGG" id="aon:DEH84_01570"/>
<gene>
    <name evidence="3" type="ORF">DEH84_01570</name>
</gene>
<dbReference type="InterPro" id="IPR007454">
    <property type="entry name" value="UPF0250_YbeD-like"/>
</dbReference>
<keyword evidence="4" id="KW-1185">Reference proteome</keyword>
<protein>
    <recommendedName>
        <fullName evidence="2">UPF0250 protein DEH84_01570</fullName>
    </recommendedName>
</protein>
<sequence length="103" mass="11126">MASTTPPAHTPANPVIPPEESLIEYPCAFPIKVMGAHDETFVETVVAIVVEHDPGFAAHTLERRPSSSGKYLGLTVTVTATSRTQLDNLYRALSGHPLVKYVL</sequence>
<dbReference type="PANTHER" id="PTHR38036">
    <property type="entry name" value="UPF0250 PROTEIN YBED"/>
    <property type="match status" value="1"/>
</dbReference>
<name>A0A2U8FMP9_9BURK</name>
<dbReference type="OrthoDB" id="9793424at2"/>
<dbReference type="RefSeq" id="WP_109034122.1">
    <property type="nucleotide sequence ID" value="NZ_CP029210.1"/>
</dbReference>